<protein>
    <submittedName>
        <fullName evidence="7">Cobalt ECF transporter T component CbiQ</fullName>
    </submittedName>
</protein>
<keyword evidence="4 6" id="KW-1133">Transmembrane helix</keyword>
<dbReference type="PANTHER" id="PTHR43723">
    <property type="entry name" value="COBALT TRANSPORT PROTEIN CBIQ"/>
    <property type="match status" value="1"/>
</dbReference>
<dbReference type="CDD" id="cd16914">
    <property type="entry name" value="EcfT"/>
    <property type="match status" value="1"/>
</dbReference>
<organism evidence="7 8">
    <name type="scientific">Methanooceanicella nereidis</name>
    <dbReference type="NCBI Taxonomy" id="2052831"/>
    <lineage>
        <taxon>Archaea</taxon>
        <taxon>Methanobacteriati</taxon>
        <taxon>Methanobacteriota</taxon>
        <taxon>Stenosarchaea group</taxon>
        <taxon>Methanomicrobia</taxon>
        <taxon>Methanocellales</taxon>
        <taxon>Methanocellaceae</taxon>
        <taxon>Methanooceanicella</taxon>
    </lineage>
</organism>
<comment type="subcellular location">
    <subcellularLocation>
        <location evidence="1">Cell membrane</location>
        <topology evidence="1">Multi-pass membrane protein</topology>
    </subcellularLocation>
</comment>
<keyword evidence="8" id="KW-1185">Reference proteome</keyword>
<evidence type="ECO:0000256" key="5">
    <source>
        <dbReference type="ARBA" id="ARBA00023136"/>
    </source>
</evidence>
<evidence type="ECO:0000256" key="1">
    <source>
        <dbReference type="ARBA" id="ARBA00004651"/>
    </source>
</evidence>
<dbReference type="PANTHER" id="PTHR43723:SF1">
    <property type="entry name" value="COBALT TRANSPORT PROTEIN CBIQ"/>
    <property type="match status" value="1"/>
</dbReference>
<dbReference type="InterPro" id="IPR052770">
    <property type="entry name" value="Cobalt_transport_CbiQ"/>
</dbReference>
<proteinExistence type="predicted"/>
<dbReference type="AlphaFoldDB" id="A0AAP2W7U1"/>
<dbReference type="EMBL" id="PGCK01000008">
    <property type="protein sequence ID" value="MCD1295406.1"/>
    <property type="molecule type" value="Genomic_DNA"/>
</dbReference>
<gene>
    <name evidence="7" type="primary">cbiQ</name>
    <name evidence="7" type="ORF">CUJ83_10390</name>
</gene>
<evidence type="ECO:0000256" key="6">
    <source>
        <dbReference type="SAM" id="Phobius"/>
    </source>
</evidence>
<evidence type="ECO:0000256" key="2">
    <source>
        <dbReference type="ARBA" id="ARBA00022475"/>
    </source>
</evidence>
<accession>A0AAP2W7U1</accession>
<dbReference type="GO" id="GO:0006824">
    <property type="term" value="P:cobalt ion transport"/>
    <property type="evidence" value="ECO:0007669"/>
    <property type="project" value="InterPro"/>
</dbReference>
<reference evidence="7 8" key="1">
    <citation type="submission" date="2017-11" db="EMBL/GenBank/DDBJ databases">
        <title>Isolation and Characterization of Family Methanocellaceae Species from Potential Methane Hydrate Area Offshore Southwestern Taiwan.</title>
        <authorList>
            <person name="Zhang W.-L."/>
            <person name="Chen W.-C."/>
            <person name="Lai M.-C."/>
            <person name="Chen S.-C."/>
        </authorList>
    </citation>
    <scope>NUCLEOTIDE SEQUENCE [LARGE SCALE GENOMIC DNA]</scope>
    <source>
        <strain evidence="7 8">CWC-04</strain>
    </source>
</reference>
<dbReference type="InterPro" id="IPR003339">
    <property type="entry name" value="ABC/ECF_trnsptr_transmembrane"/>
</dbReference>
<dbReference type="Proteomes" id="UP001320159">
    <property type="component" value="Unassembled WGS sequence"/>
</dbReference>
<dbReference type="RefSeq" id="WP_230742259.1">
    <property type="nucleotide sequence ID" value="NZ_PGCK01000008.1"/>
</dbReference>
<sequence>MGHVTGIDSLAYNSRALYWPPAGKLLLSVCLLVGSLSSYNLYGPAIVLGVGLFLFLYSVKGNLPSFILLLIAAVMAFNAVGVIIIAATQAGSPVFSISLPFIVINISQEGLDLAALVFLRSFAGLFVVLFFASSTPIPHIFNSLKKMGLPDYIAEITVLVYRYSFMILEQSEQMVNAAGCRLGFSGWWNYMRTTGTLTANLFIRSLEFAERSQNALQSRNFTGSFPVFREPKRITTVWIFLSLAVFASVYLIGNIR</sequence>
<keyword evidence="5 6" id="KW-0472">Membrane</keyword>
<keyword evidence="2" id="KW-1003">Cell membrane</keyword>
<dbReference type="InterPro" id="IPR012809">
    <property type="entry name" value="ECF_CbiQ"/>
</dbReference>
<feature type="transmembrane region" description="Helical" evidence="6">
    <location>
        <begin position="41"/>
        <end position="59"/>
    </location>
</feature>
<name>A0AAP2W7U1_9EURY</name>
<feature type="transmembrane region" description="Helical" evidence="6">
    <location>
        <begin position="234"/>
        <end position="253"/>
    </location>
</feature>
<keyword evidence="3 6" id="KW-0812">Transmembrane</keyword>
<evidence type="ECO:0000313" key="7">
    <source>
        <dbReference type="EMBL" id="MCD1295406.1"/>
    </source>
</evidence>
<evidence type="ECO:0000313" key="8">
    <source>
        <dbReference type="Proteomes" id="UP001320159"/>
    </source>
</evidence>
<dbReference type="NCBIfam" id="TIGR02454">
    <property type="entry name" value="ECF_T_CbiQ"/>
    <property type="match status" value="1"/>
</dbReference>
<comment type="caution">
    <text evidence="7">The sequence shown here is derived from an EMBL/GenBank/DDBJ whole genome shotgun (WGS) entry which is preliminary data.</text>
</comment>
<dbReference type="GO" id="GO:0043190">
    <property type="term" value="C:ATP-binding cassette (ABC) transporter complex"/>
    <property type="evidence" value="ECO:0007669"/>
    <property type="project" value="InterPro"/>
</dbReference>
<dbReference type="Pfam" id="PF02361">
    <property type="entry name" value="CbiQ"/>
    <property type="match status" value="1"/>
</dbReference>
<feature type="transmembrane region" description="Helical" evidence="6">
    <location>
        <begin position="66"/>
        <end position="90"/>
    </location>
</feature>
<evidence type="ECO:0000256" key="4">
    <source>
        <dbReference type="ARBA" id="ARBA00022989"/>
    </source>
</evidence>
<evidence type="ECO:0000256" key="3">
    <source>
        <dbReference type="ARBA" id="ARBA00022692"/>
    </source>
</evidence>